<dbReference type="PROSITE" id="PS50011">
    <property type="entry name" value="PROTEIN_KINASE_DOM"/>
    <property type="match status" value="1"/>
</dbReference>
<accession>A0A7C8IN08</accession>
<dbReference type="InParanoid" id="A0A7C8IN08"/>
<evidence type="ECO:0000313" key="3">
    <source>
        <dbReference type="Proteomes" id="UP000481858"/>
    </source>
</evidence>
<dbReference type="AlphaFoldDB" id="A0A7C8IN08"/>
<dbReference type="OrthoDB" id="4062651at2759"/>
<dbReference type="Gene3D" id="1.10.510.10">
    <property type="entry name" value="Transferase(Phosphotransferase) domain 1"/>
    <property type="match status" value="1"/>
</dbReference>
<dbReference type="InterPro" id="IPR011009">
    <property type="entry name" value="Kinase-like_dom_sf"/>
</dbReference>
<protein>
    <recommendedName>
        <fullName evidence="1">Protein kinase domain-containing protein</fullName>
    </recommendedName>
</protein>
<proteinExistence type="predicted"/>
<comment type="caution">
    <text evidence="2">The sequence shown here is derived from an EMBL/GenBank/DDBJ whole genome shotgun (WGS) entry which is preliminary data.</text>
</comment>
<dbReference type="SUPFAM" id="SSF56112">
    <property type="entry name" value="Protein kinase-like (PK-like)"/>
    <property type="match status" value="1"/>
</dbReference>
<evidence type="ECO:0000259" key="1">
    <source>
        <dbReference type="PROSITE" id="PS50011"/>
    </source>
</evidence>
<dbReference type="Pfam" id="PF00069">
    <property type="entry name" value="Pkinase"/>
    <property type="match status" value="1"/>
</dbReference>
<dbReference type="EMBL" id="WUBL01000107">
    <property type="protein sequence ID" value="KAF2965718.1"/>
    <property type="molecule type" value="Genomic_DNA"/>
</dbReference>
<sequence length="355" mass="39590">MAYEVPDVGSEPKPKLISINYAHGHYYASLVCQYMYHGCRFDVLASSKDEDHPEGYDFSQSIEGKLLLEYEDLSYGTFTEEKDQKMNEVANNLTTLVSNACFSLMRKTAPPVPLPEPRTLDEELYPPTYALQVLTKGDQLSSHPIDFKGPELVPPISEQQFRALGIETAIYRPSEVTLISCMKGLVWKVEVGGETMICKVSKNDVFGPTLANELEVYQKISQLGNGSKFPKMKGAVKSHTGVIAILLSYIPHRHHNLFTILEDTKTGLLPKTEATAAMRTKWAEQIRRSVTQLHELGILWLDTKTDNVLIDDEGNAIVLDFGGGNTVGWVDEDKYGTLEGETQGLEKIMAALRDE</sequence>
<reference evidence="2 3" key="1">
    <citation type="submission" date="2019-12" db="EMBL/GenBank/DDBJ databases">
        <title>Draft genome sequence of the ascomycete Xylaria multiplex DSM 110363.</title>
        <authorList>
            <person name="Buettner E."/>
            <person name="Kellner H."/>
        </authorList>
    </citation>
    <scope>NUCLEOTIDE SEQUENCE [LARGE SCALE GENOMIC DNA]</scope>
    <source>
        <strain evidence="2 3">DSM 110363</strain>
    </source>
</reference>
<feature type="domain" description="Protein kinase" evidence="1">
    <location>
        <begin position="156"/>
        <end position="355"/>
    </location>
</feature>
<gene>
    <name evidence="2" type="ORF">GQX73_g7863</name>
</gene>
<organism evidence="2 3">
    <name type="scientific">Xylaria multiplex</name>
    <dbReference type="NCBI Taxonomy" id="323545"/>
    <lineage>
        <taxon>Eukaryota</taxon>
        <taxon>Fungi</taxon>
        <taxon>Dikarya</taxon>
        <taxon>Ascomycota</taxon>
        <taxon>Pezizomycotina</taxon>
        <taxon>Sordariomycetes</taxon>
        <taxon>Xylariomycetidae</taxon>
        <taxon>Xylariales</taxon>
        <taxon>Xylariaceae</taxon>
        <taxon>Xylaria</taxon>
    </lineage>
</organism>
<dbReference type="InterPro" id="IPR000719">
    <property type="entry name" value="Prot_kinase_dom"/>
</dbReference>
<dbReference type="GO" id="GO:0004672">
    <property type="term" value="F:protein kinase activity"/>
    <property type="evidence" value="ECO:0007669"/>
    <property type="project" value="InterPro"/>
</dbReference>
<evidence type="ECO:0000313" key="2">
    <source>
        <dbReference type="EMBL" id="KAF2965718.1"/>
    </source>
</evidence>
<dbReference type="Proteomes" id="UP000481858">
    <property type="component" value="Unassembled WGS sequence"/>
</dbReference>
<keyword evidence="3" id="KW-1185">Reference proteome</keyword>
<name>A0A7C8IN08_9PEZI</name>
<dbReference type="GO" id="GO:0005524">
    <property type="term" value="F:ATP binding"/>
    <property type="evidence" value="ECO:0007669"/>
    <property type="project" value="InterPro"/>
</dbReference>